<comment type="subunit">
    <text evidence="2">Homodimer. Interacts with LigD.</text>
</comment>
<evidence type="ECO:0000259" key="4">
    <source>
        <dbReference type="SMART" id="SM00559"/>
    </source>
</evidence>
<dbReference type="GO" id="GO:0003690">
    <property type="term" value="F:double-stranded DNA binding"/>
    <property type="evidence" value="ECO:0007669"/>
    <property type="project" value="UniProtKB-UniRule"/>
</dbReference>
<evidence type="ECO:0000313" key="5">
    <source>
        <dbReference type="EMBL" id="MBB6219470.1"/>
    </source>
</evidence>
<gene>
    <name evidence="2" type="primary">ku</name>
    <name evidence="5" type="ORF">GGE66_000414</name>
</gene>
<feature type="region of interest" description="Disordered" evidence="3">
    <location>
        <begin position="261"/>
        <end position="304"/>
    </location>
</feature>
<accession>A0A7W9ZMM0</accession>
<organism evidence="5 6">
    <name type="scientific">Rhizobium leguminosarum</name>
    <dbReference type="NCBI Taxonomy" id="384"/>
    <lineage>
        <taxon>Bacteria</taxon>
        <taxon>Pseudomonadati</taxon>
        <taxon>Pseudomonadota</taxon>
        <taxon>Alphaproteobacteria</taxon>
        <taxon>Hyphomicrobiales</taxon>
        <taxon>Rhizobiaceae</taxon>
        <taxon>Rhizobium/Agrobacterium group</taxon>
        <taxon>Rhizobium</taxon>
    </lineage>
</organism>
<evidence type="ECO:0000256" key="1">
    <source>
        <dbReference type="ARBA" id="ARBA00023125"/>
    </source>
</evidence>
<dbReference type="AlphaFoldDB" id="A0A7W9ZMM0"/>
<feature type="domain" description="Ku" evidence="4">
    <location>
        <begin position="57"/>
        <end position="186"/>
    </location>
</feature>
<protein>
    <recommendedName>
        <fullName evidence="2">Non-homologous end joining protein Ku</fullName>
    </recommendedName>
</protein>
<keyword evidence="1 2" id="KW-0238">DNA-binding</keyword>
<dbReference type="InterPro" id="IPR009187">
    <property type="entry name" value="Prok_Ku"/>
</dbReference>
<comment type="similarity">
    <text evidence="2">Belongs to the prokaryotic Ku family.</text>
</comment>
<dbReference type="RefSeq" id="WP_003590934.1">
    <property type="nucleotide sequence ID" value="NZ_JACIIJ010000001.1"/>
</dbReference>
<evidence type="ECO:0000256" key="2">
    <source>
        <dbReference type="HAMAP-Rule" id="MF_01875"/>
    </source>
</evidence>
<proteinExistence type="inferred from homology"/>
<dbReference type="GO" id="GO:0006303">
    <property type="term" value="P:double-strand break repair via nonhomologous end joining"/>
    <property type="evidence" value="ECO:0007669"/>
    <property type="project" value="UniProtKB-UniRule"/>
</dbReference>
<name>A0A7W9ZMM0_RHILE</name>
<reference evidence="5 6" key="1">
    <citation type="submission" date="2020-08" db="EMBL/GenBank/DDBJ databases">
        <title>Genomic Encyclopedia of Type Strains, Phase IV (KMG-V): Genome sequencing to study the core and pangenomes of soil and plant-associated prokaryotes.</title>
        <authorList>
            <person name="Whitman W."/>
        </authorList>
    </citation>
    <scope>NUCLEOTIDE SEQUENCE [LARGE SCALE GENOMIC DNA]</scope>
    <source>
        <strain evidence="5 6">SEMIA 4011</strain>
    </source>
</reference>
<keyword evidence="2" id="KW-0233">DNA recombination</keyword>
<dbReference type="PANTHER" id="PTHR41251:SF1">
    <property type="entry name" value="NON-HOMOLOGOUS END JOINING PROTEIN KU"/>
    <property type="match status" value="1"/>
</dbReference>
<dbReference type="EMBL" id="JACIIJ010000001">
    <property type="protein sequence ID" value="MBB6219470.1"/>
    <property type="molecule type" value="Genomic_DNA"/>
</dbReference>
<sequence length="304" mass="33236">MATGHRAQWKGFLKFGQVSCGIALYTAASTSERITFNTINKASGNRVSRIFIDSETEDPVPKEKQTKGFEIDNGQYIIIDPEEVAATIPESNKTLEIEAFIPCSEVDDVYFDKPYYLTPDKAGGDAFVALREAMKKSKVVAIARAVLFRRVRAVLIRPHGKGLIATTMNYDYEVRSSTKAFEEMPKLKIEGEMLDLAKHIIATKKGEFNPATFDDRYEAALGELVKAKMEGRSLPKPKKVEVSNPNNLLAALRESAGLLKTGAAESKPKRTAANANQGAGRQRATRGTASKAAAARSPAHRKAS</sequence>
<dbReference type="Proteomes" id="UP000517187">
    <property type="component" value="Unassembled WGS sequence"/>
</dbReference>
<keyword evidence="2" id="KW-0234">DNA repair</keyword>
<dbReference type="PIRSF" id="PIRSF006493">
    <property type="entry name" value="Prok_Ku"/>
    <property type="match status" value="1"/>
</dbReference>
<dbReference type="Gene3D" id="2.40.290.10">
    <property type="match status" value="1"/>
</dbReference>
<dbReference type="NCBIfam" id="TIGR02772">
    <property type="entry name" value="Ku_bact"/>
    <property type="match status" value="1"/>
</dbReference>
<dbReference type="HAMAP" id="MF_01875">
    <property type="entry name" value="Prokaryotic_Ku"/>
    <property type="match status" value="1"/>
</dbReference>
<dbReference type="Pfam" id="PF02735">
    <property type="entry name" value="Ku"/>
    <property type="match status" value="1"/>
</dbReference>
<dbReference type="InterPro" id="IPR016194">
    <property type="entry name" value="SPOC-like_C_dom_sf"/>
</dbReference>
<dbReference type="SUPFAM" id="SSF100939">
    <property type="entry name" value="SPOC domain-like"/>
    <property type="match status" value="1"/>
</dbReference>
<comment type="function">
    <text evidence="2">With LigD forms a non-homologous end joining (NHEJ) DNA repair enzyme, which repairs dsDNA breaks with reduced fidelity. Binds linear dsDNA with 5'- and 3'- overhangs but not closed circular dsDNA nor ssDNA. Recruits and stimulates the ligase activity of LigD.</text>
</comment>
<dbReference type="PANTHER" id="PTHR41251">
    <property type="entry name" value="NON-HOMOLOGOUS END JOINING PROTEIN KU"/>
    <property type="match status" value="1"/>
</dbReference>
<feature type="compositionally biased region" description="Low complexity" evidence="3">
    <location>
        <begin position="285"/>
        <end position="297"/>
    </location>
</feature>
<keyword evidence="2" id="KW-0227">DNA damage</keyword>
<dbReference type="InterPro" id="IPR006164">
    <property type="entry name" value="DNA_bd_Ku70/Ku80"/>
</dbReference>
<dbReference type="SMART" id="SM00559">
    <property type="entry name" value="Ku78"/>
    <property type="match status" value="1"/>
</dbReference>
<dbReference type="CDD" id="cd00789">
    <property type="entry name" value="KU_like"/>
    <property type="match status" value="1"/>
</dbReference>
<dbReference type="GO" id="GO:0006310">
    <property type="term" value="P:DNA recombination"/>
    <property type="evidence" value="ECO:0007669"/>
    <property type="project" value="UniProtKB-KW"/>
</dbReference>
<evidence type="ECO:0000313" key="6">
    <source>
        <dbReference type="Proteomes" id="UP000517187"/>
    </source>
</evidence>
<evidence type="ECO:0000256" key="3">
    <source>
        <dbReference type="SAM" id="MobiDB-lite"/>
    </source>
</evidence>
<comment type="caution">
    <text evidence="5">The sequence shown here is derived from an EMBL/GenBank/DDBJ whole genome shotgun (WGS) entry which is preliminary data.</text>
</comment>